<evidence type="ECO:0000259" key="1">
    <source>
        <dbReference type="Pfam" id="PF00561"/>
    </source>
</evidence>
<dbReference type="Pfam" id="PF00561">
    <property type="entry name" value="Abhydrolase_1"/>
    <property type="match status" value="1"/>
</dbReference>
<protein>
    <submittedName>
        <fullName evidence="2">Alpha/beta fold hydrolase</fullName>
    </submittedName>
</protein>
<organism evidence="2 3">
    <name type="scientific">Pedobacter puniceum</name>
    <dbReference type="NCBI Taxonomy" id="2666136"/>
    <lineage>
        <taxon>Bacteria</taxon>
        <taxon>Pseudomonadati</taxon>
        <taxon>Bacteroidota</taxon>
        <taxon>Sphingobacteriia</taxon>
        <taxon>Sphingobacteriales</taxon>
        <taxon>Sphingobacteriaceae</taxon>
        <taxon>Pedobacter</taxon>
    </lineage>
</organism>
<accession>A0A7K0FP20</accession>
<evidence type="ECO:0000313" key="3">
    <source>
        <dbReference type="Proteomes" id="UP000462931"/>
    </source>
</evidence>
<gene>
    <name evidence="2" type="ORF">GJJ64_08160</name>
</gene>
<dbReference type="RefSeq" id="WP_154287315.1">
    <property type="nucleotide sequence ID" value="NZ_WKJI01000002.1"/>
</dbReference>
<dbReference type="Proteomes" id="UP000462931">
    <property type="component" value="Unassembled WGS sequence"/>
</dbReference>
<dbReference type="SUPFAM" id="SSF53474">
    <property type="entry name" value="alpha/beta-Hydrolases"/>
    <property type="match status" value="1"/>
</dbReference>
<reference evidence="2 3" key="1">
    <citation type="submission" date="2019-11" db="EMBL/GenBank/DDBJ databases">
        <authorList>
            <person name="Cheng Q."/>
            <person name="Yang Z."/>
        </authorList>
    </citation>
    <scope>NUCLEOTIDE SEQUENCE [LARGE SCALE GENOMIC DNA]</scope>
    <source>
        <strain evidence="2 3">HX-22-1</strain>
    </source>
</reference>
<evidence type="ECO:0000313" key="2">
    <source>
        <dbReference type="EMBL" id="MRX47155.1"/>
    </source>
</evidence>
<dbReference type="Gene3D" id="3.40.50.1820">
    <property type="entry name" value="alpha/beta hydrolase"/>
    <property type="match status" value="1"/>
</dbReference>
<dbReference type="InterPro" id="IPR000073">
    <property type="entry name" value="AB_hydrolase_1"/>
</dbReference>
<sequence length="275" mass="32021">MTNHFFEHSLASVHYYKFGSGPKAMLCFHGYGMHGKQFKLLEEHLGTDYTFYGFDLFFHKATKLRNNDLAIIKKGISKKQLAKLFTDFCDEQQINKFSILAYSMGSHYAATIVEEVPERVSEFIAAAPSSLKPGWLVTFLSRKKLGNKVLEKLALSDSGMHKLLKLIKNLKVIDQKIYEILYKEIATYELRFSFYACLTYLKHLKINHQKFVKNLNQYQIKSIFIFGARDKNYPAKIAENTIKKLHWAKQEVLDANHEMINGEFPYHLKKLLNDY</sequence>
<keyword evidence="3" id="KW-1185">Reference proteome</keyword>
<dbReference type="AlphaFoldDB" id="A0A7K0FP20"/>
<keyword evidence="2" id="KW-0378">Hydrolase</keyword>
<comment type="caution">
    <text evidence="2">The sequence shown here is derived from an EMBL/GenBank/DDBJ whole genome shotgun (WGS) entry which is preliminary data.</text>
</comment>
<dbReference type="GO" id="GO:0016787">
    <property type="term" value="F:hydrolase activity"/>
    <property type="evidence" value="ECO:0007669"/>
    <property type="project" value="UniProtKB-KW"/>
</dbReference>
<dbReference type="InterPro" id="IPR029058">
    <property type="entry name" value="AB_hydrolase_fold"/>
</dbReference>
<dbReference type="EMBL" id="WKJI01000002">
    <property type="protein sequence ID" value="MRX47155.1"/>
    <property type="molecule type" value="Genomic_DNA"/>
</dbReference>
<proteinExistence type="predicted"/>
<name>A0A7K0FP20_9SPHI</name>
<feature type="domain" description="AB hydrolase-1" evidence="1">
    <location>
        <begin position="24"/>
        <end position="139"/>
    </location>
</feature>